<dbReference type="InterPro" id="IPR004622">
    <property type="entry name" value="DNA_pol_HolB"/>
</dbReference>
<dbReference type="Proteomes" id="UP000886757">
    <property type="component" value="Unassembled WGS sequence"/>
</dbReference>
<comment type="caution">
    <text evidence="1">The sequence shown here is derived from an EMBL/GenBank/DDBJ whole genome shotgun (WGS) entry which is preliminary data.</text>
</comment>
<organism evidence="1 2">
    <name type="scientific">Candidatus Choladousia intestinavium</name>
    <dbReference type="NCBI Taxonomy" id="2840727"/>
    <lineage>
        <taxon>Bacteria</taxon>
        <taxon>Bacillati</taxon>
        <taxon>Bacillota</taxon>
        <taxon>Clostridia</taxon>
        <taxon>Lachnospirales</taxon>
        <taxon>Lachnospiraceae</taxon>
        <taxon>Lachnospiraceae incertae sedis</taxon>
        <taxon>Candidatus Choladousia</taxon>
    </lineage>
</organism>
<dbReference type="InterPro" id="IPR027417">
    <property type="entry name" value="P-loop_NTPase"/>
</dbReference>
<dbReference type="InterPro" id="IPR050238">
    <property type="entry name" value="DNA_Rep/Repair_Clamp_Loader"/>
</dbReference>
<dbReference type="PANTHER" id="PTHR11669">
    <property type="entry name" value="REPLICATION FACTOR C / DNA POLYMERASE III GAMMA-TAU SUBUNIT"/>
    <property type="match status" value="1"/>
</dbReference>
<dbReference type="EMBL" id="DVGK01000043">
    <property type="protein sequence ID" value="HIR13017.1"/>
    <property type="molecule type" value="Genomic_DNA"/>
</dbReference>
<dbReference type="PANTHER" id="PTHR11669:SF8">
    <property type="entry name" value="DNA POLYMERASE III SUBUNIT DELTA"/>
    <property type="match status" value="1"/>
</dbReference>
<evidence type="ECO:0000313" key="2">
    <source>
        <dbReference type="Proteomes" id="UP000886757"/>
    </source>
</evidence>
<dbReference type="NCBIfam" id="TIGR00678">
    <property type="entry name" value="holB"/>
    <property type="match status" value="1"/>
</dbReference>
<evidence type="ECO:0000313" key="1">
    <source>
        <dbReference type="EMBL" id="HIR13017.1"/>
    </source>
</evidence>
<accession>A0A9D1D929</accession>
<dbReference type="GO" id="GO:0008408">
    <property type="term" value="F:3'-5' exonuclease activity"/>
    <property type="evidence" value="ECO:0007669"/>
    <property type="project" value="InterPro"/>
</dbReference>
<dbReference type="SUPFAM" id="SSF52540">
    <property type="entry name" value="P-loop containing nucleoside triphosphate hydrolases"/>
    <property type="match status" value="1"/>
</dbReference>
<dbReference type="Pfam" id="PF13177">
    <property type="entry name" value="DNA_pol3_delta2"/>
    <property type="match status" value="1"/>
</dbReference>
<gene>
    <name evidence="1" type="primary">holB</name>
    <name evidence="1" type="ORF">IAB31_03725</name>
</gene>
<dbReference type="Gene3D" id="3.40.50.300">
    <property type="entry name" value="P-loop containing nucleotide triphosphate hydrolases"/>
    <property type="match status" value="1"/>
</dbReference>
<dbReference type="GO" id="GO:0003887">
    <property type="term" value="F:DNA-directed DNA polymerase activity"/>
    <property type="evidence" value="ECO:0007669"/>
    <property type="project" value="UniProtKB-EC"/>
</dbReference>
<keyword evidence="1" id="KW-0808">Transferase</keyword>
<name>A0A9D1D929_9FIRM</name>
<sequence length="332" mass="37139">MAGFEHIIGHKQVIHHLKAALEKGKISHAYLFAGEKGAGKRTVAEAFAAALQCESSQDRPCGVCHSCRQAAGGNHPDIITVTHEKLTSIGVEDVREQLVGDMQIRPYNGRYKVYIVPEAEKLTVQAQNALLKTIEEPPSYAVVLLLTDNEQILLDTIRSRCVLLQMKPVPDEQVKEYLMEHIQVPDYQADICVAFAQGNIGKAVRLASSEDFNLIKASAMHLIRNAGVMEISEIIEAVKGVQDFKISIQDYLDILALWYRDMVYFKATRDFDGLVFKDQIRGIRETVKVCSYEGAEEVMKAIETAKRRLAANVNFDLTIELLFLVIKENIHG</sequence>
<protein>
    <submittedName>
        <fullName evidence="1">DNA polymerase III subunit delta</fullName>
        <ecNumber evidence="1">2.7.7.7</ecNumber>
    </submittedName>
</protein>
<reference evidence="1" key="1">
    <citation type="submission" date="2020-10" db="EMBL/GenBank/DDBJ databases">
        <authorList>
            <person name="Gilroy R."/>
        </authorList>
    </citation>
    <scope>NUCLEOTIDE SEQUENCE</scope>
    <source>
        <strain evidence="1">ChiSjej4B22-8148</strain>
    </source>
</reference>
<keyword evidence="1" id="KW-0548">Nucleotidyltransferase</keyword>
<dbReference type="AlphaFoldDB" id="A0A9D1D929"/>
<reference evidence="1" key="2">
    <citation type="journal article" date="2021" name="PeerJ">
        <title>Extensive microbial diversity within the chicken gut microbiome revealed by metagenomics and culture.</title>
        <authorList>
            <person name="Gilroy R."/>
            <person name="Ravi A."/>
            <person name="Getino M."/>
            <person name="Pursley I."/>
            <person name="Horton D.L."/>
            <person name="Alikhan N.F."/>
            <person name="Baker D."/>
            <person name="Gharbi K."/>
            <person name="Hall N."/>
            <person name="Watson M."/>
            <person name="Adriaenssens E.M."/>
            <person name="Foster-Nyarko E."/>
            <person name="Jarju S."/>
            <person name="Secka A."/>
            <person name="Antonio M."/>
            <person name="Oren A."/>
            <person name="Chaudhuri R.R."/>
            <person name="La Ragione R."/>
            <person name="Hildebrand F."/>
            <person name="Pallen M.J."/>
        </authorList>
    </citation>
    <scope>NUCLEOTIDE SEQUENCE</scope>
    <source>
        <strain evidence="1">ChiSjej4B22-8148</strain>
    </source>
</reference>
<dbReference type="GO" id="GO:0006261">
    <property type="term" value="P:DNA-templated DNA replication"/>
    <property type="evidence" value="ECO:0007669"/>
    <property type="project" value="TreeGrafter"/>
</dbReference>
<proteinExistence type="predicted"/>
<dbReference type="EC" id="2.7.7.7" evidence="1"/>